<dbReference type="EMBL" id="CP045226">
    <property type="protein sequence ID" value="QFS49399.1"/>
    <property type="molecule type" value="Genomic_DNA"/>
</dbReference>
<reference evidence="1 2" key="1">
    <citation type="submission" date="2019-10" db="EMBL/GenBank/DDBJ databases">
        <title>Genomic and transcriptomic insights into the perfect genentic adaptation of a filamentous nitrogen-fixing cyanobacterium to rice fields.</title>
        <authorList>
            <person name="Chen Z."/>
        </authorList>
    </citation>
    <scope>NUCLEOTIDE SEQUENCE [LARGE SCALE GENOMIC DNA]</scope>
    <source>
        <strain evidence="1">CCNUC1</strain>
    </source>
</reference>
<sequence length="37" mass="4295">MGTITKYQNQGFRIGKECPLYKKSKIVRLNAHDKSKI</sequence>
<keyword evidence="2" id="KW-1185">Reference proteome</keyword>
<evidence type="ECO:0000313" key="1">
    <source>
        <dbReference type="EMBL" id="QFS49399.1"/>
    </source>
</evidence>
<gene>
    <name evidence="1" type="ORF">GXM_06893</name>
</gene>
<organism evidence="1 2">
    <name type="scientific">Nostoc sphaeroides CCNUC1</name>
    <dbReference type="NCBI Taxonomy" id="2653204"/>
    <lineage>
        <taxon>Bacteria</taxon>
        <taxon>Bacillati</taxon>
        <taxon>Cyanobacteriota</taxon>
        <taxon>Cyanophyceae</taxon>
        <taxon>Nostocales</taxon>
        <taxon>Nostocaceae</taxon>
        <taxon>Nostoc</taxon>
    </lineage>
</organism>
<dbReference type="AlphaFoldDB" id="A0A5P8WBV0"/>
<name>A0A5P8WBV0_9NOSO</name>
<dbReference type="Proteomes" id="UP000326678">
    <property type="component" value="Chromosome Gxm1"/>
</dbReference>
<proteinExistence type="predicted"/>
<dbReference type="KEGG" id="nsh:GXM_06893"/>
<evidence type="ECO:0000313" key="2">
    <source>
        <dbReference type="Proteomes" id="UP000326678"/>
    </source>
</evidence>
<accession>A0A5P8WBV0</accession>
<protein>
    <submittedName>
        <fullName evidence="1">Uncharacterized protein</fullName>
    </submittedName>
</protein>